<reference evidence="4 5" key="1">
    <citation type="submission" date="2017-06" db="EMBL/GenBank/DDBJ databases">
        <authorList>
            <person name="Kim H.J."/>
            <person name="Triplett B.A."/>
        </authorList>
    </citation>
    <scope>NUCLEOTIDE SEQUENCE [LARGE SCALE GENOMIC DNA]</scope>
    <source>
        <strain evidence="4 5">DSM 29150</strain>
    </source>
</reference>
<accession>A0A238W3A2</accession>
<name>A0A238W3A2_9FLAO</name>
<organism evidence="4 5">
    <name type="scientific">Lutibacter agarilyticus</name>
    <dbReference type="NCBI Taxonomy" id="1109740"/>
    <lineage>
        <taxon>Bacteria</taxon>
        <taxon>Pseudomonadati</taxon>
        <taxon>Bacteroidota</taxon>
        <taxon>Flavobacteriia</taxon>
        <taxon>Flavobacteriales</taxon>
        <taxon>Flavobacteriaceae</taxon>
        <taxon>Lutibacter</taxon>
    </lineage>
</organism>
<feature type="coiled-coil region" evidence="1">
    <location>
        <begin position="498"/>
        <end position="532"/>
    </location>
</feature>
<evidence type="ECO:0000256" key="2">
    <source>
        <dbReference type="SAM" id="MobiDB-lite"/>
    </source>
</evidence>
<evidence type="ECO:0000313" key="4">
    <source>
        <dbReference type="EMBL" id="SNR40887.1"/>
    </source>
</evidence>
<dbReference type="OrthoDB" id="9812498at2"/>
<keyword evidence="3" id="KW-1133">Transmembrane helix</keyword>
<evidence type="ECO:0000256" key="3">
    <source>
        <dbReference type="SAM" id="Phobius"/>
    </source>
</evidence>
<feature type="transmembrane region" description="Helical" evidence="3">
    <location>
        <begin position="152"/>
        <end position="170"/>
    </location>
</feature>
<keyword evidence="5" id="KW-1185">Reference proteome</keyword>
<gene>
    <name evidence="4" type="ORF">SAMN06265371_102377</name>
</gene>
<sequence length="1097" mass="127300">MSNYTFIQKKLHQFIRKYYVNELIKGVLLFFSIGLLYFMFTLLVEHFFWLKPTARTILFLLFISVEVALVVFYILLPIFKLWGFQKGINDIEASKIIGNHFPEVKDKLLNMIQLRNNKCDSELIEASIEQKSSELKLIPFKRAVDFSTNKKYIKYALIPVVIWLFVYVSGNTTIFNESFSRVVHYQQQYQPPAPFSFQVLNASFDVIEGQPFTLEVQTVGDVIPSDAKIYFNNENYYLENLGFGKFQHTFSSINQSFFFYIEANGVVSNAYKINAIATPVITNLTMVLNYPAYTGKTNEVIKNTGNAIVPQGTKIDWQINTHQTNQVSFITKDAVINFNKSTNDYFSFSKRIFKTEHYKINTSNSQLKNHESLAFSVEVIPDELPTILVKSDIDSITRGPVQFVGQLSDDYGVEKLQLVYYDKNHPKSHKTHQINIVKSLFTDFYYVFPEEIQLDEGVEYEFYFEVFDNDRINGSKKSKSQKFSYYTKTEKEENIALLKEQKATINSISKSLEKSKRENSELKKFQNELQQKADINWNDTKKLEEFVKRQNQYQEMFENQTEQLQENLKDKKVGEDLVEKKQALQKRIEETKQLAKQEKLLDELNKLTEKIEKEDLVDKLKDIAKKNKRNEQSLERILELTKRFYVEQKANQISKKLKDLGKEEEQLSNETEALNSPEKQQEINKQFEGIRKEFEELNEMNDDLKRPMDIPNDEDKLNEISEDLEKALGELKQNNNSNAKKSQKKASKNMQKLGKSMESSMMQMEGEMIDENIEDLRKIVENLIEFSFHQETLMDRFSGSDLNNATFPESIKEQYILKEYFEHIDDSLYVLSLRLVTMGVSIQKEVSNVHYSMDSSLENFSDNRFEQGISNQHFALTSVNILANQLSDLLESLMNASASMGKGKGKGSKPGFVLPDIIKKQGELSDQMKKGSEKGNKPGDNNPGENGIKLGESSEGMGEEMNGELYEIYKEQAKLRQALEEMLGDKKGGSKGGSDDVLKQMQDLEKEMLEQGFTKNIADKMLQLQYELLKLEDAELKQGEEKERKSETNIQTFEQRAIQKLKLQNQYFNYNEILNRQSLPLRTIYKKKVQEYFKTVQ</sequence>
<dbReference type="Proteomes" id="UP000198384">
    <property type="component" value="Unassembled WGS sequence"/>
</dbReference>
<feature type="region of interest" description="Disordered" evidence="2">
    <location>
        <begin position="925"/>
        <end position="957"/>
    </location>
</feature>
<protein>
    <submittedName>
        <fullName evidence="4">Uncharacterized protein</fullName>
    </submittedName>
</protein>
<evidence type="ECO:0000256" key="1">
    <source>
        <dbReference type="SAM" id="Coils"/>
    </source>
</evidence>
<feature type="transmembrane region" description="Helical" evidence="3">
    <location>
        <begin position="23"/>
        <end position="44"/>
    </location>
</feature>
<keyword evidence="3" id="KW-0812">Transmembrane</keyword>
<dbReference type="RefSeq" id="WP_141119678.1">
    <property type="nucleotide sequence ID" value="NZ_FZNT01000002.1"/>
</dbReference>
<dbReference type="EMBL" id="FZNT01000002">
    <property type="protein sequence ID" value="SNR40887.1"/>
    <property type="molecule type" value="Genomic_DNA"/>
</dbReference>
<feature type="transmembrane region" description="Helical" evidence="3">
    <location>
        <begin position="56"/>
        <end position="76"/>
    </location>
</feature>
<keyword evidence="3" id="KW-0472">Membrane</keyword>
<keyword evidence="1" id="KW-0175">Coiled coil</keyword>
<proteinExistence type="predicted"/>
<dbReference type="AlphaFoldDB" id="A0A238W3A2"/>
<feature type="region of interest" description="Disordered" evidence="2">
    <location>
        <begin position="730"/>
        <end position="754"/>
    </location>
</feature>
<evidence type="ECO:0000313" key="5">
    <source>
        <dbReference type="Proteomes" id="UP000198384"/>
    </source>
</evidence>
<feature type="compositionally biased region" description="Basic and acidic residues" evidence="2">
    <location>
        <begin position="925"/>
        <end position="937"/>
    </location>
</feature>